<evidence type="ECO:0000256" key="2">
    <source>
        <dbReference type="SAM" id="Phobius"/>
    </source>
</evidence>
<comment type="caution">
    <text evidence="3">The sequence shown here is derived from an EMBL/GenBank/DDBJ whole genome shotgun (WGS) entry which is preliminary data.</text>
</comment>
<keyword evidence="4" id="KW-1185">Reference proteome</keyword>
<feature type="region of interest" description="Disordered" evidence="1">
    <location>
        <begin position="1"/>
        <end position="61"/>
    </location>
</feature>
<organism evidence="3 4">
    <name type="scientific">Coprinellus micaceus</name>
    <name type="common">Glistening ink-cap mushroom</name>
    <name type="synonym">Coprinus micaceus</name>
    <dbReference type="NCBI Taxonomy" id="71717"/>
    <lineage>
        <taxon>Eukaryota</taxon>
        <taxon>Fungi</taxon>
        <taxon>Dikarya</taxon>
        <taxon>Basidiomycota</taxon>
        <taxon>Agaricomycotina</taxon>
        <taxon>Agaricomycetes</taxon>
        <taxon>Agaricomycetidae</taxon>
        <taxon>Agaricales</taxon>
        <taxon>Agaricineae</taxon>
        <taxon>Psathyrellaceae</taxon>
        <taxon>Coprinellus</taxon>
    </lineage>
</organism>
<name>A0A4Y7TWX1_COPMI</name>
<feature type="transmembrane region" description="Helical" evidence="2">
    <location>
        <begin position="86"/>
        <end position="105"/>
    </location>
</feature>
<feature type="compositionally biased region" description="Polar residues" evidence="1">
    <location>
        <begin position="39"/>
        <end position="50"/>
    </location>
</feature>
<accession>A0A4Y7TWX1</accession>
<feature type="region of interest" description="Disordered" evidence="1">
    <location>
        <begin position="423"/>
        <end position="506"/>
    </location>
</feature>
<proteinExistence type="predicted"/>
<keyword evidence="2" id="KW-0472">Membrane</keyword>
<dbReference type="Proteomes" id="UP000298030">
    <property type="component" value="Unassembled WGS sequence"/>
</dbReference>
<dbReference type="OrthoDB" id="5570013at2759"/>
<sequence length="521" mass="57089">MVVIDSYESIRSKKAPAAGNSTTSQNPHPADEPPPYGAQQGTYHVSTPGESRQPLLSPPIANEGGNVSGYAVVVRGEPTWKRFGKALVVAVGIYMLFAMFLRSWVWNLRWDGMRHHNWPESYPIPPGLETGRCADPPEWGTQYGFRPEAHRNHTTVDYGYPLSINTKFTLPVNAESLYLLSRGAHSSGSVDILTSATQARDSVTVVVTAKYYNQRMRDVVKVCQISRRKGEEGVGIFTPKYTSSYAGDQVFFETLIVFPEWDGNQRQTPLIVKSFETDVQNTLHRVHGVADQVKFAKLRLQGSNGPISATSLSVEEGRVETSNAGISGAFNTTKSLDISTSNGPVLVFVKVVNGYHLSDPSRLSIETANGPLEANVELYANSRVTHNGPDNPSSTKPTYYVGAKTSNNRLQTHFWHQPADSTLRFHGTTRNGPAKAQLHPAYQGPFEAKTSNSSPRIEVREENPPDSSGKSRTRKVYTHSIANGRLSGNVDWVPRRGGPGSVPGKSQVVLETSNAQAMLLL</sequence>
<evidence type="ECO:0000256" key="1">
    <source>
        <dbReference type="SAM" id="MobiDB-lite"/>
    </source>
</evidence>
<keyword evidence="2" id="KW-0812">Transmembrane</keyword>
<reference evidence="3 4" key="1">
    <citation type="journal article" date="2019" name="Nat. Ecol. Evol.">
        <title>Megaphylogeny resolves global patterns of mushroom evolution.</title>
        <authorList>
            <person name="Varga T."/>
            <person name="Krizsan K."/>
            <person name="Foldi C."/>
            <person name="Dima B."/>
            <person name="Sanchez-Garcia M."/>
            <person name="Sanchez-Ramirez S."/>
            <person name="Szollosi G.J."/>
            <person name="Szarkandi J.G."/>
            <person name="Papp V."/>
            <person name="Albert L."/>
            <person name="Andreopoulos W."/>
            <person name="Angelini C."/>
            <person name="Antonin V."/>
            <person name="Barry K.W."/>
            <person name="Bougher N.L."/>
            <person name="Buchanan P."/>
            <person name="Buyck B."/>
            <person name="Bense V."/>
            <person name="Catcheside P."/>
            <person name="Chovatia M."/>
            <person name="Cooper J."/>
            <person name="Damon W."/>
            <person name="Desjardin D."/>
            <person name="Finy P."/>
            <person name="Geml J."/>
            <person name="Haridas S."/>
            <person name="Hughes K."/>
            <person name="Justo A."/>
            <person name="Karasinski D."/>
            <person name="Kautmanova I."/>
            <person name="Kiss B."/>
            <person name="Kocsube S."/>
            <person name="Kotiranta H."/>
            <person name="LaButti K.M."/>
            <person name="Lechner B.E."/>
            <person name="Liimatainen K."/>
            <person name="Lipzen A."/>
            <person name="Lukacs Z."/>
            <person name="Mihaltcheva S."/>
            <person name="Morgado L.N."/>
            <person name="Niskanen T."/>
            <person name="Noordeloos M.E."/>
            <person name="Ohm R.A."/>
            <person name="Ortiz-Santana B."/>
            <person name="Ovrebo C."/>
            <person name="Racz N."/>
            <person name="Riley R."/>
            <person name="Savchenko A."/>
            <person name="Shiryaev A."/>
            <person name="Soop K."/>
            <person name="Spirin V."/>
            <person name="Szebenyi C."/>
            <person name="Tomsovsky M."/>
            <person name="Tulloss R.E."/>
            <person name="Uehling J."/>
            <person name="Grigoriev I.V."/>
            <person name="Vagvolgyi C."/>
            <person name="Papp T."/>
            <person name="Martin F.M."/>
            <person name="Miettinen O."/>
            <person name="Hibbett D.S."/>
            <person name="Nagy L.G."/>
        </authorList>
    </citation>
    <scope>NUCLEOTIDE SEQUENCE [LARGE SCALE GENOMIC DNA]</scope>
    <source>
        <strain evidence="3 4">FP101781</strain>
    </source>
</reference>
<dbReference type="AlphaFoldDB" id="A0A4Y7TWX1"/>
<dbReference type="STRING" id="71717.A0A4Y7TWX1"/>
<keyword evidence="2" id="KW-1133">Transmembrane helix</keyword>
<evidence type="ECO:0000313" key="4">
    <source>
        <dbReference type="Proteomes" id="UP000298030"/>
    </source>
</evidence>
<gene>
    <name evidence="3" type="ORF">FA13DRAFT_1785904</name>
</gene>
<dbReference type="EMBL" id="QPFP01000003">
    <property type="protein sequence ID" value="TEB38069.1"/>
    <property type="molecule type" value="Genomic_DNA"/>
</dbReference>
<protein>
    <submittedName>
        <fullName evidence="3">Uncharacterized protein</fullName>
    </submittedName>
</protein>
<evidence type="ECO:0000313" key="3">
    <source>
        <dbReference type="EMBL" id="TEB38069.1"/>
    </source>
</evidence>